<reference evidence="2 3" key="1">
    <citation type="submission" date="2017-04" db="EMBL/GenBank/DDBJ databases">
        <title>Comparative genome analysis of Subtercola boreus.</title>
        <authorList>
            <person name="Cho Y.-J."/>
            <person name="Cho A."/>
            <person name="Kim O.-S."/>
            <person name="Lee J.-I."/>
        </authorList>
    </citation>
    <scope>NUCLEOTIDE SEQUENCE [LARGE SCALE GENOMIC DNA]</scope>
    <source>
        <strain evidence="2 3">K300</strain>
    </source>
</reference>
<dbReference type="AlphaFoldDB" id="A0A3E0VM93"/>
<dbReference type="EMBL" id="NBWZ01000001">
    <property type="protein sequence ID" value="RFA10560.1"/>
    <property type="molecule type" value="Genomic_DNA"/>
</dbReference>
<keyword evidence="1" id="KW-1133">Transmembrane helix</keyword>
<protein>
    <recommendedName>
        <fullName evidence="4">ABC transporter permease</fullName>
    </recommendedName>
</protein>
<dbReference type="RefSeq" id="WP_116415933.1">
    <property type="nucleotide sequence ID" value="NZ_NBWZ01000001.1"/>
</dbReference>
<feature type="transmembrane region" description="Helical" evidence="1">
    <location>
        <begin position="81"/>
        <end position="104"/>
    </location>
</feature>
<sequence>MSATITKRSTALPTSPIRLTAGGIIRSEWIKLRSLRSTIWAYAVILVLQIAIGLLVISFTVSNIDSPRGEAILQSPELATAGATAGVVFAQLVVSVLGVLVISGEYSTGQIRSSFAAVPKRLPVLWAKLAVFGVVTFVVSLVGILLAYGVTYPILANAGHSSNLFDSAVFLPIIGAAGYLALIGMLALGLGAILRSTAGGIAASLGLLLVVPVIFSLIPVDWAHSISDWLPGSVGPAIYQMSATFEWWQALLIMIGWIAVVFAAAATLMRRRDA</sequence>
<keyword evidence="3" id="KW-1185">Reference proteome</keyword>
<feature type="transmembrane region" description="Helical" evidence="1">
    <location>
        <begin position="125"/>
        <end position="149"/>
    </location>
</feature>
<feature type="transmembrane region" description="Helical" evidence="1">
    <location>
        <begin position="201"/>
        <end position="220"/>
    </location>
</feature>
<keyword evidence="1" id="KW-0472">Membrane</keyword>
<accession>A0A3E0VM93</accession>
<evidence type="ECO:0000313" key="3">
    <source>
        <dbReference type="Proteomes" id="UP000256486"/>
    </source>
</evidence>
<keyword evidence="1" id="KW-0812">Transmembrane</keyword>
<gene>
    <name evidence="2" type="ORF">B7R54_16105</name>
</gene>
<feature type="transmembrane region" description="Helical" evidence="1">
    <location>
        <begin position="247"/>
        <end position="269"/>
    </location>
</feature>
<dbReference type="OrthoDB" id="3297477at2"/>
<feature type="transmembrane region" description="Helical" evidence="1">
    <location>
        <begin position="39"/>
        <end position="61"/>
    </location>
</feature>
<name>A0A3E0VM93_9MICO</name>
<dbReference type="Proteomes" id="UP000256486">
    <property type="component" value="Unassembled WGS sequence"/>
</dbReference>
<evidence type="ECO:0000313" key="2">
    <source>
        <dbReference type="EMBL" id="RFA10560.1"/>
    </source>
</evidence>
<dbReference type="PANTHER" id="PTHR37305">
    <property type="entry name" value="INTEGRAL MEMBRANE PROTEIN-RELATED"/>
    <property type="match status" value="1"/>
</dbReference>
<organism evidence="2 3">
    <name type="scientific">Subtercola boreus</name>
    <dbReference type="NCBI Taxonomy" id="120213"/>
    <lineage>
        <taxon>Bacteria</taxon>
        <taxon>Bacillati</taxon>
        <taxon>Actinomycetota</taxon>
        <taxon>Actinomycetes</taxon>
        <taxon>Micrococcales</taxon>
        <taxon>Microbacteriaceae</taxon>
        <taxon>Subtercola</taxon>
    </lineage>
</organism>
<evidence type="ECO:0000256" key="1">
    <source>
        <dbReference type="SAM" id="Phobius"/>
    </source>
</evidence>
<evidence type="ECO:0008006" key="4">
    <source>
        <dbReference type="Google" id="ProtNLM"/>
    </source>
</evidence>
<dbReference type="PANTHER" id="PTHR37305:SF1">
    <property type="entry name" value="MEMBRANE PROTEIN"/>
    <property type="match status" value="1"/>
</dbReference>
<proteinExistence type="predicted"/>
<comment type="caution">
    <text evidence="2">The sequence shown here is derived from an EMBL/GenBank/DDBJ whole genome shotgun (WGS) entry which is preliminary data.</text>
</comment>
<feature type="transmembrane region" description="Helical" evidence="1">
    <location>
        <begin position="169"/>
        <end position="194"/>
    </location>
</feature>